<dbReference type="EC" id="3.1.4.-" evidence="2"/>
<evidence type="ECO:0000313" key="5">
    <source>
        <dbReference type="Proteomes" id="UP001065549"/>
    </source>
</evidence>
<proteinExistence type="inferred from homology"/>
<evidence type="ECO:0000256" key="2">
    <source>
        <dbReference type="RuleBase" id="RU362039"/>
    </source>
</evidence>
<comment type="cofactor">
    <cofactor evidence="2">
        <name>a divalent metal cation</name>
        <dbReference type="ChEBI" id="CHEBI:60240"/>
    </cofactor>
</comment>
<dbReference type="InterPro" id="IPR000979">
    <property type="entry name" value="Phosphodiesterase_MJ0936/Vps29"/>
</dbReference>
<organism evidence="4 5">
    <name type="scientific">Hominibacterium faecale</name>
    <dbReference type="NCBI Taxonomy" id="2839743"/>
    <lineage>
        <taxon>Bacteria</taxon>
        <taxon>Bacillati</taxon>
        <taxon>Bacillota</taxon>
        <taxon>Clostridia</taxon>
        <taxon>Peptostreptococcales</taxon>
        <taxon>Anaerovoracaceae</taxon>
        <taxon>Hominibacterium</taxon>
    </lineage>
</organism>
<comment type="caution">
    <text evidence="4">The sequence shown here is derived from an EMBL/GenBank/DDBJ whole genome shotgun (WGS) entry which is preliminary data.</text>
</comment>
<dbReference type="AlphaFoldDB" id="A0A9J6QYG6"/>
<feature type="domain" description="Calcineurin-like phosphoesterase" evidence="3">
    <location>
        <begin position="1"/>
        <end position="146"/>
    </location>
</feature>
<sequence>MKIFVISDTHGKTSKVTQVWSKLTDVDLVVHLGDYIEDAKRLEKELETEVVFVKGNMDGSYSSEDYRILETEYGKLLLTHGHMDHVKISPLNLVYRAQELDCKAVLFGHTHRPAYEEANGIHLVNPGSLSMPRDGSDGSYAIIHTSPKEFHCAIVYYSRLIPKKKPPASGRLRDMLNNSDRF</sequence>
<dbReference type="Pfam" id="PF12850">
    <property type="entry name" value="Metallophos_2"/>
    <property type="match status" value="1"/>
</dbReference>
<dbReference type="Gene3D" id="3.60.21.10">
    <property type="match status" value="1"/>
</dbReference>
<evidence type="ECO:0000313" key="4">
    <source>
        <dbReference type="EMBL" id="MCU7380555.1"/>
    </source>
</evidence>
<gene>
    <name evidence="4" type="ORF">OBO34_19780</name>
</gene>
<comment type="similarity">
    <text evidence="1 2">Belongs to the metallophosphoesterase superfamily. YfcE family.</text>
</comment>
<accession>A0A9J6QYG6</accession>
<dbReference type="Proteomes" id="UP001065549">
    <property type="component" value="Unassembled WGS sequence"/>
</dbReference>
<dbReference type="InterPro" id="IPR029052">
    <property type="entry name" value="Metallo-depent_PP-like"/>
</dbReference>
<evidence type="ECO:0000256" key="1">
    <source>
        <dbReference type="ARBA" id="ARBA00008950"/>
    </source>
</evidence>
<reference evidence="4" key="1">
    <citation type="submission" date="2022-09" db="EMBL/GenBank/DDBJ databases">
        <title>Culturomic study of gut microbiota in children with autism spectrum disorder.</title>
        <authorList>
            <person name="Efimov B.A."/>
            <person name="Chaplin A.V."/>
            <person name="Sokolova S.R."/>
            <person name="Pikina A.P."/>
            <person name="Korzhanova M."/>
            <person name="Belova V."/>
            <person name="Korostin D."/>
        </authorList>
    </citation>
    <scope>NUCLEOTIDE SEQUENCE</scope>
    <source>
        <strain evidence="4">ASD5510</strain>
    </source>
</reference>
<protein>
    <recommendedName>
        <fullName evidence="2">Phosphoesterase</fullName>
        <ecNumber evidence="2">3.1.4.-</ecNumber>
    </recommendedName>
</protein>
<dbReference type="PANTHER" id="PTHR11124">
    <property type="entry name" value="VACUOLAR SORTING PROTEIN VPS29"/>
    <property type="match status" value="1"/>
</dbReference>
<dbReference type="SUPFAM" id="SSF56300">
    <property type="entry name" value="Metallo-dependent phosphatases"/>
    <property type="match status" value="1"/>
</dbReference>
<evidence type="ECO:0000259" key="3">
    <source>
        <dbReference type="Pfam" id="PF12850"/>
    </source>
</evidence>
<keyword evidence="2" id="KW-0479">Metal-binding</keyword>
<name>A0A9J6QYG6_9FIRM</name>
<dbReference type="InterPro" id="IPR024654">
    <property type="entry name" value="Calcineurin-like_PHP_lpxH"/>
</dbReference>
<dbReference type="EMBL" id="JAOSHN010000011">
    <property type="protein sequence ID" value="MCU7380555.1"/>
    <property type="molecule type" value="Genomic_DNA"/>
</dbReference>
<dbReference type="RefSeq" id="WP_253019360.1">
    <property type="nucleotide sequence ID" value="NZ_JAOSHN010000011.1"/>
</dbReference>
<keyword evidence="5" id="KW-1185">Reference proteome</keyword>
<dbReference type="GO" id="GO:0046872">
    <property type="term" value="F:metal ion binding"/>
    <property type="evidence" value="ECO:0007669"/>
    <property type="project" value="UniProtKB-KW"/>
</dbReference>
<dbReference type="GO" id="GO:0016787">
    <property type="term" value="F:hydrolase activity"/>
    <property type="evidence" value="ECO:0007669"/>
    <property type="project" value="UniProtKB-UniRule"/>
</dbReference>
<dbReference type="NCBIfam" id="TIGR00040">
    <property type="entry name" value="yfcE"/>
    <property type="match status" value="1"/>
</dbReference>